<dbReference type="AlphaFoldDB" id="A0A022PZY8"/>
<dbReference type="eggNOG" id="KOG3274">
    <property type="taxonomic scope" value="Eukaryota"/>
</dbReference>
<accession>A0A022PZY8</accession>
<feature type="domain" description="HMA" evidence="7">
    <location>
        <begin position="46"/>
        <end position="110"/>
    </location>
</feature>
<comment type="subcellular location">
    <subcellularLocation>
        <location evidence="1">Membrane</location>
        <topology evidence="1">Peripheral membrane protein</topology>
    </subcellularLocation>
</comment>
<keyword evidence="4" id="KW-0449">Lipoprotein</keyword>
<evidence type="ECO:0000259" key="7">
    <source>
        <dbReference type="PROSITE" id="PS50846"/>
    </source>
</evidence>
<protein>
    <recommendedName>
        <fullName evidence="7">HMA domain-containing protein</fullName>
    </recommendedName>
</protein>
<evidence type="ECO:0000256" key="1">
    <source>
        <dbReference type="ARBA" id="ARBA00004170"/>
    </source>
</evidence>
<gene>
    <name evidence="8" type="ORF">MIMGU_mgv11b018162mg</name>
</gene>
<dbReference type="STRING" id="4155.A0A022PZY8"/>
<name>A0A022PZY8_ERYGU</name>
<dbReference type="GO" id="GO:0046872">
    <property type="term" value="F:metal ion binding"/>
    <property type="evidence" value="ECO:0007669"/>
    <property type="project" value="UniProtKB-KW"/>
</dbReference>
<evidence type="ECO:0000256" key="3">
    <source>
        <dbReference type="ARBA" id="ARBA00022723"/>
    </source>
</evidence>
<dbReference type="InterPro" id="IPR036163">
    <property type="entry name" value="HMA_dom_sf"/>
</dbReference>
<keyword evidence="4" id="KW-0636">Prenylation</keyword>
<evidence type="ECO:0000313" key="9">
    <source>
        <dbReference type="Proteomes" id="UP000030748"/>
    </source>
</evidence>
<comment type="similarity">
    <text evidence="5">Belongs to the HIPP family.</text>
</comment>
<dbReference type="GO" id="GO:0016020">
    <property type="term" value="C:membrane"/>
    <property type="evidence" value="ECO:0007669"/>
    <property type="project" value="UniProtKB-SubCell"/>
</dbReference>
<dbReference type="PANTHER" id="PTHR45868:SF80">
    <property type="entry name" value="F15K9.8-RELATED"/>
    <property type="match status" value="1"/>
</dbReference>
<evidence type="ECO:0000313" key="8">
    <source>
        <dbReference type="EMBL" id="EYU19820.1"/>
    </source>
</evidence>
<keyword evidence="3" id="KW-0479">Metal-binding</keyword>
<dbReference type="InterPro" id="IPR006121">
    <property type="entry name" value="HMA_dom"/>
</dbReference>
<dbReference type="GO" id="GO:0009626">
    <property type="term" value="P:plant-type hypersensitive response"/>
    <property type="evidence" value="ECO:0007669"/>
    <property type="project" value="UniProtKB-KW"/>
</dbReference>
<keyword evidence="9" id="KW-1185">Reference proteome</keyword>
<feature type="compositionally biased region" description="Basic and acidic residues" evidence="6">
    <location>
        <begin position="118"/>
        <end position="140"/>
    </location>
</feature>
<evidence type="ECO:0000256" key="2">
    <source>
        <dbReference type="ARBA" id="ARBA00022481"/>
    </source>
</evidence>
<reference evidence="8 9" key="1">
    <citation type="journal article" date="2013" name="Proc. Natl. Acad. Sci. U.S.A.">
        <title>Fine-scale variation in meiotic recombination in Mimulus inferred from population shotgun sequencing.</title>
        <authorList>
            <person name="Hellsten U."/>
            <person name="Wright K.M."/>
            <person name="Jenkins J."/>
            <person name="Shu S."/>
            <person name="Yuan Y."/>
            <person name="Wessler S.R."/>
            <person name="Schmutz J."/>
            <person name="Willis J.H."/>
            <person name="Rokhsar D.S."/>
        </authorList>
    </citation>
    <scope>NUCLEOTIDE SEQUENCE [LARGE SCALE GENOMIC DNA]</scope>
    <source>
        <strain evidence="9">cv. DUN x IM62</strain>
    </source>
</reference>
<evidence type="ECO:0000256" key="4">
    <source>
        <dbReference type="ARBA" id="ARBA00023289"/>
    </source>
</evidence>
<dbReference type="SUPFAM" id="SSF55008">
    <property type="entry name" value="HMA, heavy metal-associated domain"/>
    <property type="match status" value="1"/>
</dbReference>
<evidence type="ECO:0000256" key="5">
    <source>
        <dbReference type="ARBA" id="ARBA00024045"/>
    </source>
</evidence>
<proteinExistence type="inferred from homology"/>
<organism evidence="8 9">
    <name type="scientific">Erythranthe guttata</name>
    <name type="common">Yellow monkey flower</name>
    <name type="synonym">Mimulus guttatus</name>
    <dbReference type="NCBI Taxonomy" id="4155"/>
    <lineage>
        <taxon>Eukaryota</taxon>
        <taxon>Viridiplantae</taxon>
        <taxon>Streptophyta</taxon>
        <taxon>Embryophyta</taxon>
        <taxon>Tracheophyta</taxon>
        <taxon>Spermatophyta</taxon>
        <taxon>Magnoliopsida</taxon>
        <taxon>eudicotyledons</taxon>
        <taxon>Gunneridae</taxon>
        <taxon>Pentapetalae</taxon>
        <taxon>asterids</taxon>
        <taxon>lamiids</taxon>
        <taxon>Lamiales</taxon>
        <taxon>Phrymaceae</taxon>
        <taxon>Erythranthe</taxon>
    </lineage>
</organism>
<evidence type="ECO:0000256" key="6">
    <source>
        <dbReference type="SAM" id="MobiDB-lite"/>
    </source>
</evidence>
<dbReference type="PANTHER" id="PTHR45868">
    <property type="entry name" value="HEAVY METAL-ASSOCIATED ISOPRENYLATED PLANT PROTEIN 33-RELATED"/>
    <property type="match status" value="1"/>
</dbReference>
<dbReference type="Proteomes" id="UP000030748">
    <property type="component" value="Unassembled WGS sequence"/>
</dbReference>
<dbReference type="Gene3D" id="3.30.70.100">
    <property type="match status" value="1"/>
</dbReference>
<dbReference type="Pfam" id="PF00403">
    <property type="entry name" value="HMA"/>
    <property type="match status" value="1"/>
</dbReference>
<dbReference type="PhylomeDB" id="A0A022PZY8"/>
<dbReference type="EMBL" id="KI632289">
    <property type="protein sequence ID" value="EYU19820.1"/>
    <property type="molecule type" value="Genomic_DNA"/>
</dbReference>
<feature type="region of interest" description="Disordered" evidence="6">
    <location>
        <begin position="113"/>
        <end position="140"/>
    </location>
</feature>
<sequence>MVSANREMVVYCFDTLVANYNGEGAPPPAFDEGQHLSSSMENHPPNHTKVLSIDLTCCGKCPNILENILLRMPGVDSVSIDTEKGLVFVTGKIDPTTLLDRVSNLGKEVRLLPNNQDTEEKIHEHTTRQGRDKKYSTSREKGQKSHKNCCCQDGRHYQKKEENKKEEEAHKCEAYVAPNIDPRVCRDFYCKIHPKMRKIIDRVPADSSSWFGGLPFHSGYGPYGAESYIYPGYYGEEPPRYGYPRPHPPPSMLQHPFGFH</sequence>
<keyword evidence="2" id="KW-0488">Methylation</keyword>
<dbReference type="PROSITE" id="PS50846">
    <property type="entry name" value="HMA_2"/>
    <property type="match status" value="1"/>
</dbReference>